<evidence type="ECO:0000313" key="2">
    <source>
        <dbReference type="Proteomes" id="UP001055439"/>
    </source>
</evidence>
<dbReference type="PANTHER" id="PTHR14659:SF1">
    <property type="entry name" value="ALPHA- AND GAMMA-ADAPTIN-BINDING PROTEIN P34"/>
    <property type="match status" value="1"/>
</dbReference>
<organism evidence="1 2">
    <name type="scientific">Musa troglodytarum</name>
    <name type="common">fe'i banana</name>
    <dbReference type="NCBI Taxonomy" id="320322"/>
    <lineage>
        <taxon>Eukaryota</taxon>
        <taxon>Viridiplantae</taxon>
        <taxon>Streptophyta</taxon>
        <taxon>Embryophyta</taxon>
        <taxon>Tracheophyta</taxon>
        <taxon>Spermatophyta</taxon>
        <taxon>Magnoliopsida</taxon>
        <taxon>Liliopsida</taxon>
        <taxon>Zingiberales</taxon>
        <taxon>Musaceae</taxon>
        <taxon>Musa</taxon>
    </lineage>
</organism>
<gene>
    <name evidence="1" type="ORF">MUK42_24027</name>
</gene>
<keyword evidence="2" id="KW-1185">Reference proteome</keyword>
<reference evidence="1" key="1">
    <citation type="submission" date="2022-05" db="EMBL/GenBank/DDBJ databases">
        <title>The Musa troglodytarum L. genome provides insights into the mechanism of non-climacteric behaviour and enrichment of carotenoids.</title>
        <authorList>
            <person name="Wang J."/>
        </authorList>
    </citation>
    <scope>NUCLEOTIDE SEQUENCE</scope>
    <source>
        <tissue evidence="1">Leaf</tissue>
    </source>
</reference>
<dbReference type="PANTHER" id="PTHR14659">
    <property type="entry name" value="ALPHA- AND GAMMA-ADAPTIN-BINDING PROTEIN P34"/>
    <property type="match status" value="1"/>
</dbReference>
<protein>
    <submittedName>
        <fullName evidence="1">Alpha and gamma adaptin binding protein p34</fullName>
    </submittedName>
</protein>
<proteinExistence type="predicted"/>
<accession>A0A9E7F6U2</accession>
<dbReference type="EMBL" id="CP097504">
    <property type="protein sequence ID" value="URD90534.1"/>
    <property type="molecule type" value="Genomic_DNA"/>
</dbReference>
<name>A0A9E7F6U2_9LILI</name>
<dbReference type="AlphaFoldDB" id="A0A9E7F6U2"/>
<dbReference type="Proteomes" id="UP001055439">
    <property type="component" value="Chromosome 2"/>
</dbReference>
<sequence>MRERYLIYSLESENSAMEERGVSSCYKEVGRAIPFGISVSSTWHRAVPPSIVGRNVPTLAGEWRHSIHCWECDMSLSPSAVGRITNSSRRIKPLHPLLGECSFGSLPLALNQIPMESGPFSTASVHRWMRSNMSLYLMVFDKEWGKYIDAVITRIPNEPEAKINKDPLHEISDIHEQKLKLHQPFLDKLRSNFEQEELESEVANATKLDEDAYDGLADLQRLTYEIGNMHDNFRLMPDSQRREMTPKPAMKMAAMFGG</sequence>
<evidence type="ECO:0000313" key="1">
    <source>
        <dbReference type="EMBL" id="URD90534.1"/>
    </source>
</evidence>
<dbReference type="InterPro" id="IPR019341">
    <property type="entry name" value="Alpha/Gamma-adaptin-bd_p34"/>
</dbReference>